<keyword evidence="8" id="KW-0472">Membrane</keyword>
<sequence>MRVLGDHRRMLLSAVSLLGLLALVGLALGLAKTQRDAKHTVEQRFLSGSETAAALVQTIVSQAYSNDIAVAQRALRAPAVSTRALQRVAAQTGNRSLMVLDGQGRPLAAVPAGAQPAAGDAPFVRQALRGRPSITGALPAKGGLVIEVAVPFDSATGRRVLLVPTPVAQVQRVLGPYLVNLPGLTGHRAYILGPAREVLADSRPQAPRDRALFVALRGEGSSTDASYDRDRRHLGGASILGMSWTLVDTVRASVLYSPVDGWQRTLPWLLLVLLVPAGAFVIVLADRAGRAAERAGQASRAKSAFLASMSHELRTPMTTVIGFSEMLHQGKLGELSQRQTEIVGHIVTSSKHLNQLISEVLDLSRVEEGRMTFHPEDAAPHLLALEVVNGMSGLAHDRGITIDLDAPDTGAYRLDPARFKQVLYNLIGNAIKFTEAGGRVAVRLTRDDHGELGIEVHDNGPGIPADDLDKIFLPFEQGAHRNGGAGLGLAVTHRIIDAQGGRIHVSSEPGHGATFTVTLPRAR</sequence>
<comment type="catalytic activity">
    <reaction evidence="1">
        <text>ATP + protein L-histidine = ADP + protein N-phospho-L-histidine.</text>
        <dbReference type="EC" id="2.7.13.3"/>
    </reaction>
</comment>
<evidence type="ECO:0000256" key="8">
    <source>
        <dbReference type="SAM" id="Phobius"/>
    </source>
</evidence>
<dbReference type="Proteomes" id="UP000321805">
    <property type="component" value="Chromosome"/>
</dbReference>
<evidence type="ECO:0000313" key="10">
    <source>
        <dbReference type="EMBL" id="QEC46399.1"/>
    </source>
</evidence>
<keyword evidence="11" id="KW-1185">Reference proteome</keyword>
<proteinExistence type="predicted"/>
<dbReference type="KEGG" id="bsol:FSW04_01600"/>
<dbReference type="Pfam" id="PF02518">
    <property type="entry name" value="HATPase_c"/>
    <property type="match status" value="1"/>
</dbReference>
<dbReference type="InterPro" id="IPR036097">
    <property type="entry name" value="HisK_dim/P_sf"/>
</dbReference>
<dbReference type="CDD" id="cd16922">
    <property type="entry name" value="HATPase_EvgS-ArcB-TorS-like"/>
    <property type="match status" value="1"/>
</dbReference>
<evidence type="ECO:0000256" key="6">
    <source>
        <dbReference type="ARBA" id="ARBA00022777"/>
    </source>
</evidence>
<dbReference type="InterPro" id="IPR003661">
    <property type="entry name" value="HisK_dim/P_dom"/>
</dbReference>
<keyword evidence="4" id="KW-0597">Phosphoprotein</keyword>
<accession>A0A5B8U081</accession>
<reference evidence="10 11" key="1">
    <citation type="journal article" date="2018" name="J. Microbiol.">
        <title>Baekduia soli gen. nov., sp. nov., a novel bacterium isolated from the soil of Baekdu Mountain and proposal of a novel family name, Baekduiaceae fam. nov.</title>
        <authorList>
            <person name="An D.S."/>
            <person name="Siddiqi M.Z."/>
            <person name="Kim K.H."/>
            <person name="Yu H.S."/>
            <person name="Im W.T."/>
        </authorList>
    </citation>
    <scope>NUCLEOTIDE SEQUENCE [LARGE SCALE GENOMIC DNA]</scope>
    <source>
        <strain evidence="10 11">BR7-21</strain>
    </source>
</reference>
<feature type="transmembrane region" description="Helical" evidence="8">
    <location>
        <begin position="266"/>
        <end position="285"/>
    </location>
</feature>
<dbReference type="InterPro" id="IPR003594">
    <property type="entry name" value="HATPase_dom"/>
</dbReference>
<dbReference type="PRINTS" id="PR00344">
    <property type="entry name" value="BCTRLSENSOR"/>
</dbReference>
<dbReference type="CDD" id="cd00082">
    <property type="entry name" value="HisKA"/>
    <property type="match status" value="1"/>
</dbReference>
<organism evidence="10 11">
    <name type="scientific">Baekduia soli</name>
    <dbReference type="NCBI Taxonomy" id="496014"/>
    <lineage>
        <taxon>Bacteria</taxon>
        <taxon>Bacillati</taxon>
        <taxon>Actinomycetota</taxon>
        <taxon>Thermoleophilia</taxon>
        <taxon>Solirubrobacterales</taxon>
        <taxon>Baekduiaceae</taxon>
        <taxon>Baekduia</taxon>
    </lineage>
</organism>
<dbReference type="InterPro" id="IPR005467">
    <property type="entry name" value="His_kinase_dom"/>
</dbReference>
<gene>
    <name evidence="10" type="ORF">FSW04_01600</name>
</gene>
<dbReference type="SUPFAM" id="SSF55874">
    <property type="entry name" value="ATPase domain of HSP90 chaperone/DNA topoisomerase II/histidine kinase"/>
    <property type="match status" value="1"/>
</dbReference>
<dbReference type="SMART" id="SM00388">
    <property type="entry name" value="HisKA"/>
    <property type="match status" value="1"/>
</dbReference>
<keyword evidence="5" id="KW-0808">Transferase</keyword>
<dbReference type="Gene3D" id="1.10.287.130">
    <property type="match status" value="1"/>
</dbReference>
<dbReference type="EC" id="2.7.13.3" evidence="3"/>
<dbReference type="InterPro" id="IPR036890">
    <property type="entry name" value="HATPase_C_sf"/>
</dbReference>
<evidence type="ECO:0000256" key="1">
    <source>
        <dbReference type="ARBA" id="ARBA00000085"/>
    </source>
</evidence>
<name>A0A5B8U081_9ACTN</name>
<dbReference type="EMBL" id="CP042430">
    <property type="protein sequence ID" value="QEC46399.1"/>
    <property type="molecule type" value="Genomic_DNA"/>
</dbReference>
<dbReference type="AlphaFoldDB" id="A0A5B8U081"/>
<dbReference type="GO" id="GO:0000155">
    <property type="term" value="F:phosphorelay sensor kinase activity"/>
    <property type="evidence" value="ECO:0007669"/>
    <property type="project" value="InterPro"/>
</dbReference>
<dbReference type="InterPro" id="IPR004358">
    <property type="entry name" value="Sig_transdc_His_kin-like_C"/>
</dbReference>
<dbReference type="SUPFAM" id="SSF47384">
    <property type="entry name" value="Homodimeric domain of signal transducing histidine kinase"/>
    <property type="match status" value="1"/>
</dbReference>
<evidence type="ECO:0000256" key="7">
    <source>
        <dbReference type="ARBA" id="ARBA00023012"/>
    </source>
</evidence>
<dbReference type="PANTHER" id="PTHR43711:SF26">
    <property type="entry name" value="SENSOR HISTIDINE KINASE RCSC"/>
    <property type="match status" value="1"/>
</dbReference>
<evidence type="ECO:0000256" key="5">
    <source>
        <dbReference type="ARBA" id="ARBA00022679"/>
    </source>
</evidence>
<dbReference type="PANTHER" id="PTHR43711">
    <property type="entry name" value="TWO-COMPONENT HISTIDINE KINASE"/>
    <property type="match status" value="1"/>
</dbReference>
<dbReference type="PROSITE" id="PS50109">
    <property type="entry name" value="HIS_KIN"/>
    <property type="match status" value="1"/>
</dbReference>
<evidence type="ECO:0000256" key="2">
    <source>
        <dbReference type="ARBA" id="ARBA00004236"/>
    </source>
</evidence>
<dbReference type="GO" id="GO:0005886">
    <property type="term" value="C:plasma membrane"/>
    <property type="evidence" value="ECO:0007669"/>
    <property type="project" value="UniProtKB-SubCell"/>
</dbReference>
<evidence type="ECO:0000256" key="4">
    <source>
        <dbReference type="ARBA" id="ARBA00022553"/>
    </source>
</evidence>
<dbReference type="Pfam" id="PF00512">
    <property type="entry name" value="HisKA"/>
    <property type="match status" value="1"/>
</dbReference>
<keyword evidence="6 10" id="KW-0418">Kinase</keyword>
<evidence type="ECO:0000313" key="11">
    <source>
        <dbReference type="Proteomes" id="UP000321805"/>
    </source>
</evidence>
<dbReference type="FunFam" id="3.30.565.10:FF:000006">
    <property type="entry name" value="Sensor histidine kinase WalK"/>
    <property type="match status" value="1"/>
</dbReference>
<dbReference type="SMART" id="SM00387">
    <property type="entry name" value="HATPase_c"/>
    <property type="match status" value="1"/>
</dbReference>
<protein>
    <recommendedName>
        <fullName evidence="3">histidine kinase</fullName>
        <ecNumber evidence="3">2.7.13.3</ecNumber>
    </recommendedName>
</protein>
<keyword evidence="8" id="KW-1133">Transmembrane helix</keyword>
<evidence type="ECO:0000256" key="3">
    <source>
        <dbReference type="ARBA" id="ARBA00012438"/>
    </source>
</evidence>
<dbReference type="InterPro" id="IPR050736">
    <property type="entry name" value="Sensor_HK_Regulatory"/>
</dbReference>
<comment type="subcellular location">
    <subcellularLocation>
        <location evidence="2">Cell membrane</location>
    </subcellularLocation>
</comment>
<evidence type="ECO:0000259" key="9">
    <source>
        <dbReference type="PROSITE" id="PS50109"/>
    </source>
</evidence>
<dbReference type="RefSeq" id="WP_146915561.1">
    <property type="nucleotide sequence ID" value="NZ_CP042430.1"/>
</dbReference>
<keyword evidence="7" id="KW-0902">Two-component regulatory system</keyword>
<dbReference type="Gene3D" id="3.30.565.10">
    <property type="entry name" value="Histidine kinase-like ATPase, C-terminal domain"/>
    <property type="match status" value="1"/>
</dbReference>
<dbReference type="OrthoDB" id="9764154at2"/>
<feature type="domain" description="Histidine kinase" evidence="9">
    <location>
        <begin position="308"/>
        <end position="523"/>
    </location>
</feature>
<keyword evidence="8" id="KW-0812">Transmembrane</keyword>